<evidence type="ECO:0000313" key="2">
    <source>
        <dbReference type="Proteomes" id="UP000546200"/>
    </source>
</evidence>
<dbReference type="AlphaFoldDB" id="A0A7W9BEJ0"/>
<dbReference type="Pfam" id="PF11338">
    <property type="entry name" value="DUF3140"/>
    <property type="match status" value="1"/>
</dbReference>
<name>A0A7W9BEJ0_9SPHN</name>
<comment type="caution">
    <text evidence="1">The sequence shown here is derived from an EMBL/GenBank/DDBJ whole genome shotgun (WGS) entry which is preliminary data.</text>
</comment>
<gene>
    <name evidence="1" type="ORF">FHS94_002607</name>
</gene>
<sequence length="117" mass="12885">MAAKDDHAETYAAFKQAVNMTPAALEKWLVTEESKEVGWKGADGHGSGESVGHKEGARIVAILHKNKGALDDADYTDMEKVTGYVHRHLAQGGPAEDKEHSRWRYSLMNWGHDPSKA</sequence>
<reference evidence="1 2" key="1">
    <citation type="submission" date="2020-08" db="EMBL/GenBank/DDBJ databases">
        <title>Genomic Encyclopedia of Type Strains, Phase IV (KMG-IV): sequencing the most valuable type-strain genomes for metagenomic binning, comparative biology and taxonomic classification.</title>
        <authorList>
            <person name="Goeker M."/>
        </authorList>
    </citation>
    <scope>NUCLEOTIDE SEQUENCE [LARGE SCALE GENOMIC DNA]</scope>
    <source>
        <strain evidence="1 2">DSM 100044</strain>
    </source>
</reference>
<dbReference type="RefSeq" id="WP_184058356.1">
    <property type="nucleotide sequence ID" value="NZ_JACIJK010000007.1"/>
</dbReference>
<evidence type="ECO:0008006" key="3">
    <source>
        <dbReference type="Google" id="ProtNLM"/>
    </source>
</evidence>
<dbReference type="PANTHER" id="PTHR40630">
    <property type="entry name" value="POSSIBLE DNA-BINDING PROTEIN"/>
    <property type="match status" value="1"/>
</dbReference>
<organism evidence="1 2">
    <name type="scientific">Sphingomonas aerophila</name>
    <dbReference type="NCBI Taxonomy" id="1344948"/>
    <lineage>
        <taxon>Bacteria</taxon>
        <taxon>Pseudomonadati</taxon>
        <taxon>Pseudomonadota</taxon>
        <taxon>Alphaproteobacteria</taxon>
        <taxon>Sphingomonadales</taxon>
        <taxon>Sphingomonadaceae</taxon>
        <taxon>Sphingomonas</taxon>
    </lineage>
</organism>
<keyword evidence="2" id="KW-1185">Reference proteome</keyword>
<dbReference type="Proteomes" id="UP000546200">
    <property type="component" value="Unassembled WGS sequence"/>
</dbReference>
<dbReference type="EMBL" id="JACIJK010000007">
    <property type="protein sequence ID" value="MBB5715752.1"/>
    <property type="molecule type" value="Genomic_DNA"/>
</dbReference>
<protein>
    <recommendedName>
        <fullName evidence="3">DNA-binding protein</fullName>
    </recommendedName>
</protein>
<dbReference type="PANTHER" id="PTHR40630:SF1">
    <property type="entry name" value="DNA-BINDING PROTEIN"/>
    <property type="match status" value="1"/>
</dbReference>
<accession>A0A7W9BEJ0</accession>
<dbReference type="InterPro" id="IPR021487">
    <property type="entry name" value="DUF3140"/>
</dbReference>
<proteinExistence type="predicted"/>
<evidence type="ECO:0000313" key="1">
    <source>
        <dbReference type="EMBL" id="MBB5715752.1"/>
    </source>
</evidence>